<gene>
    <name evidence="1" type="ORF">DSM106044_00740</name>
</gene>
<evidence type="ECO:0000313" key="2">
    <source>
        <dbReference type="Proteomes" id="UP000306509"/>
    </source>
</evidence>
<dbReference type="SUPFAM" id="SSF52266">
    <property type="entry name" value="SGNH hydrolase"/>
    <property type="match status" value="1"/>
</dbReference>
<dbReference type="InterPro" id="IPR036514">
    <property type="entry name" value="SGNH_hydro_sf"/>
</dbReference>
<protein>
    <submittedName>
        <fullName evidence="1">Uncharacterized protein</fullName>
    </submittedName>
</protein>
<dbReference type="Gene3D" id="3.40.50.1110">
    <property type="entry name" value="SGNH hydrolase"/>
    <property type="match status" value="1"/>
</dbReference>
<reference evidence="1 2" key="1">
    <citation type="journal article" date="2019" name="Anaerobe">
        <title>Detection of Robinsoniella peoriensis in multiple bone samples of a trauma patient.</title>
        <authorList>
            <person name="Schrottner P."/>
            <person name="Hartwich K."/>
            <person name="Bunk B."/>
            <person name="Schober I."/>
            <person name="Helbig S."/>
            <person name="Rudolph W.W."/>
            <person name="Gunzer F."/>
        </authorList>
    </citation>
    <scope>NUCLEOTIDE SEQUENCE [LARGE SCALE GENOMIC DNA]</scope>
    <source>
        <strain evidence="1 2">DSM 106044</strain>
    </source>
</reference>
<dbReference type="STRING" id="180332.GCA_000797495_00209"/>
<dbReference type="EMBL" id="QGQD01000017">
    <property type="protein sequence ID" value="TLD02358.1"/>
    <property type="molecule type" value="Genomic_DNA"/>
</dbReference>
<dbReference type="AlphaFoldDB" id="A0A4V6HSC1"/>
<proteinExistence type="predicted"/>
<keyword evidence="2" id="KW-1185">Reference proteome</keyword>
<accession>A0A4V6HSC1</accession>
<name>A0A4V6HSC1_9FIRM</name>
<dbReference type="RefSeq" id="WP_138001806.1">
    <property type="nucleotide sequence ID" value="NZ_QGQD01000017.1"/>
</dbReference>
<sequence length="344" mass="39939">MNFNKRTILKSGFLFLLKLAVFLGIALVLLTGASQVLKPKDNTPASGIKEPETRAVYTERKNSLDVIAIGNSDIYAAYTPMQLWKDYGLASYVCGEPGQRVYEAYYLLKSILEYQSPKVVIFETDEIFQNGTPAKEREKVIFAGLADQFPVFQYHNRWKILKPEDFTGKVKYTFDNFWKGFRYTDRVDPYLGKRYMRKRKKKTKIDGIPRFYLDKIVSMCKEKGIKLLFVEIPSANSWNYKRHNSVAEYAEQNEIPFLDLNKPGKEYKVDWVSDTRDKGDHMNYNGARKVTAYLGKYLKENYFLPDRRDDSAYSGWNADLRKYEKAIQSVGMYNMVNGNNNKGI</sequence>
<evidence type="ECO:0000313" key="1">
    <source>
        <dbReference type="EMBL" id="TLD02358.1"/>
    </source>
</evidence>
<organism evidence="1 2">
    <name type="scientific">Robinsoniella peoriensis</name>
    <dbReference type="NCBI Taxonomy" id="180332"/>
    <lineage>
        <taxon>Bacteria</taxon>
        <taxon>Bacillati</taxon>
        <taxon>Bacillota</taxon>
        <taxon>Clostridia</taxon>
        <taxon>Lachnospirales</taxon>
        <taxon>Lachnospiraceae</taxon>
        <taxon>Robinsoniella</taxon>
    </lineage>
</organism>
<comment type="caution">
    <text evidence="1">The sequence shown here is derived from an EMBL/GenBank/DDBJ whole genome shotgun (WGS) entry which is preliminary data.</text>
</comment>
<dbReference type="Proteomes" id="UP000306509">
    <property type="component" value="Unassembled WGS sequence"/>
</dbReference>